<dbReference type="Proteomes" id="UP000654573">
    <property type="component" value="Unassembled WGS sequence"/>
</dbReference>
<accession>A0ABR7FLC1</accession>
<feature type="transmembrane region" description="Helical" evidence="1">
    <location>
        <begin position="322"/>
        <end position="343"/>
    </location>
</feature>
<feature type="transmembrane region" description="Helical" evidence="1">
    <location>
        <begin position="220"/>
        <end position="239"/>
    </location>
</feature>
<keyword evidence="1" id="KW-0472">Membrane</keyword>
<gene>
    <name evidence="2" type="ORF">H8S76_27695</name>
</gene>
<name>A0ABR7FLC1_9FIRM</name>
<keyword evidence="3" id="KW-1185">Reference proteome</keyword>
<feature type="transmembrane region" description="Helical" evidence="1">
    <location>
        <begin position="70"/>
        <end position="87"/>
    </location>
</feature>
<dbReference type="EMBL" id="JACOOU010000026">
    <property type="protein sequence ID" value="MBC5675994.1"/>
    <property type="molecule type" value="Genomic_DNA"/>
</dbReference>
<evidence type="ECO:0000313" key="2">
    <source>
        <dbReference type="EMBL" id="MBC5675994.1"/>
    </source>
</evidence>
<reference evidence="2 3" key="1">
    <citation type="submission" date="2020-08" db="EMBL/GenBank/DDBJ databases">
        <title>Genome public.</title>
        <authorList>
            <person name="Liu C."/>
            <person name="Sun Q."/>
        </authorList>
    </citation>
    <scope>NUCLEOTIDE SEQUENCE [LARGE SCALE GENOMIC DNA]</scope>
    <source>
        <strain evidence="2 3">NSJ-34</strain>
    </source>
</reference>
<feature type="transmembrane region" description="Helical" evidence="1">
    <location>
        <begin position="296"/>
        <end position="316"/>
    </location>
</feature>
<feature type="transmembrane region" description="Helical" evidence="1">
    <location>
        <begin position="191"/>
        <end position="214"/>
    </location>
</feature>
<feature type="transmembrane region" description="Helical" evidence="1">
    <location>
        <begin position="149"/>
        <end position="170"/>
    </location>
</feature>
<organism evidence="2 3">
    <name type="scientific">Blautia celeris</name>
    <dbReference type="NCBI Taxonomy" id="2763026"/>
    <lineage>
        <taxon>Bacteria</taxon>
        <taxon>Bacillati</taxon>
        <taxon>Bacillota</taxon>
        <taxon>Clostridia</taxon>
        <taxon>Lachnospirales</taxon>
        <taxon>Lachnospiraceae</taxon>
        <taxon>Blautia</taxon>
    </lineage>
</organism>
<comment type="caution">
    <text evidence="2">The sequence shown here is derived from an EMBL/GenBank/DDBJ whole genome shotgun (WGS) entry which is preliminary data.</text>
</comment>
<feature type="transmembrane region" description="Helical" evidence="1">
    <location>
        <begin position="7"/>
        <end position="30"/>
    </location>
</feature>
<evidence type="ECO:0000256" key="1">
    <source>
        <dbReference type="SAM" id="Phobius"/>
    </source>
</evidence>
<dbReference type="RefSeq" id="WP_146051695.1">
    <property type="nucleotide sequence ID" value="NZ_JACOOU010000026.1"/>
</dbReference>
<protein>
    <recommendedName>
        <fullName evidence="4">FSR family fosmidomycin resistance protein-like MFS transporter</fullName>
    </recommendedName>
</protein>
<keyword evidence="1" id="KW-0812">Transmembrane</keyword>
<feature type="transmembrane region" description="Helical" evidence="1">
    <location>
        <begin position="36"/>
        <end position="58"/>
    </location>
</feature>
<evidence type="ECO:0008006" key="4">
    <source>
        <dbReference type="Google" id="ProtNLM"/>
    </source>
</evidence>
<feature type="transmembrane region" description="Helical" evidence="1">
    <location>
        <begin position="125"/>
        <end position="143"/>
    </location>
</feature>
<keyword evidence="1" id="KW-1133">Transmembrane helix</keyword>
<sequence length="355" mass="37961">MRRERAVLGVFSCMHFLVDAACAFAMYGVFRGRDAWYWHIFLYNFCAFALQMPLGVVLDGICRGKSAVEKYRCSAGIAVLGAVLTLAGGFTHVIVLGIGNALFHVGGGAGTIWSSEEERSVCTRLGVFVAPGALGLFLGNVWSQSAVRGWIALAGALALLCFGGMLLWLGRGEGFGSCFGRFGENRSASKGGMVVVCCFLVVVLRSYVGMAVAFPWKNTVFLGVVCTAAVAGGKAAGGFLSDRIGIYRAVTVSLVFAALMYGLGSFWGAGILALLFFNMTMPLTLFLMWKEMREQPGLAFGVLTFALFLGFLPVYFQNVLPMDYRLTGSLGSLFSLVMLMGVIRRKGAADGSVSD</sequence>
<proteinExistence type="predicted"/>
<evidence type="ECO:0000313" key="3">
    <source>
        <dbReference type="Proteomes" id="UP000654573"/>
    </source>
</evidence>